<dbReference type="EC" id="5.5.1.19" evidence="2"/>
<dbReference type="Gene3D" id="3.50.50.60">
    <property type="entry name" value="FAD/NAD(P)-binding domain"/>
    <property type="match status" value="1"/>
</dbReference>
<feature type="region of interest" description="Disordered" evidence="1">
    <location>
        <begin position="1"/>
        <end position="28"/>
    </location>
</feature>
<sequence length="431" mass="48058">MLLTTRRQQARRRREGPDALTGRKTTGRTTRERMVLHAEVAVLGAGAAGLSLAHHLARPGPRARRLSTVLVEAPPGPLRPPRRTWCFWEAGAGRYDDALTAEWQRLRVHAPTGRPTENDIAPLRYKMLRSDDFERHVARTLDDSGHVRRLQAAVETVSSDSHGARIRARADDGRPVTVTARWVFDSRPLACLPPARTTLLQHFRGWFVRTDRPVFDPGTAVLMDFRVPQPPRGLAFGYLLPTDPHRALVEYTQFSDAVLPRQAYEQALRHYTDDVLRLGGFDITATETGVIPMTDARFARRAAPSVFRIGAAGGATRPSTGYTFSAVQRQTRAISVALHAGRHPLPPPAHSARSRAMDAVLLRALDSGRVDGAAFFARLFAQVPMERLLRFLDGETHLYEDLSVGVRTPVLPMLRSAAELPWLRRTPRHEP</sequence>
<accession>A0ABU0P3V9</accession>
<dbReference type="SUPFAM" id="SSF51905">
    <property type="entry name" value="FAD/NAD(P)-binding domain"/>
    <property type="match status" value="1"/>
</dbReference>
<keyword evidence="2" id="KW-0413">Isomerase</keyword>
<comment type="caution">
    <text evidence="2">The sequence shown here is derived from an EMBL/GenBank/DDBJ whole genome shotgun (WGS) entry which is preliminary data.</text>
</comment>
<proteinExistence type="predicted"/>
<protein>
    <submittedName>
        <fullName evidence="2">Lycopene beta-cyclase</fullName>
        <ecNumber evidence="2">5.5.1.19</ecNumber>
    </submittedName>
</protein>
<evidence type="ECO:0000313" key="2">
    <source>
        <dbReference type="EMBL" id="MDQ0585385.1"/>
    </source>
</evidence>
<dbReference type="GO" id="GO:0016853">
    <property type="term" value="F:isomerase activity"/>
    <property type="evidence" value="ECO:0007669"/>
    <property type="project" value="UniProtKB-KW"/>
</dbReference>
<gene>
    <name evidence="2" type="ORF">QF030_007563</name>
</gene>
<dbReference type="Proteomes" id="UP001230654">
    <property type="component" value="Unassembled WGS sequence"/>
</dbReference>
<reference evidence="2 3" key="1">
    <citation type="submission" date="2023-07" db="EMBL/GenBank/DDBJ databases">
        <title>Comparative genomics of wheat-associated soil bacteria to identify genetic determinants of phenazine resistance.</title>
        <authorList>
            <person name="Mouncey N."/>
        </authorList>
    </citation>
    <scope>NUCLEOTIDE SEQUENCE [LARGE SCALE GENOMIC DNA]</scope>
    <source>
        <strain evidence="2 3">B2I6</strain>
    </source>
</reference>
<keyword evidence="3" id="KW-1185">Reference proteome</keyword>
<dbReference type="InterPro" id="IPR036188">
    <property type="entry name" value="FAD/NAD-bd_sf"/>
</dbReference>
<organism evidence="2 3">
    <name type="scientific">Streptomyces rishiriensis</name>
    <dbReference type="NCBI Taxonomy" id="68264"/>
    <lineage>
        <taxon>Bacteria</taxon>
        <taxon>Bacillati</taxon>
        <taxon>Actinomycetota</taxon>
        <taxon>Actinomycetes</taxon>
        <taxon>Kitasatosporales</taxon>
        <taxon>Streptomycetaceae</taxon>
        <taxon>Streptomyces</taxon>
    </lineage>
</organism>
<evidence type="ECO:0000313" key="3">
    <source>
        <dbReference type="Proteomes" id="UP001230654"/>
    </source>
</evidence>
<name>A0ABU0P3V9_STRRH</name>
<dbReference type="EMBL" id="JAUSWV010000002">
    <property type="protein sequence ID" value="MDQ0585385.1"/>
    <property type="molecule type" value="Genomic_DNA"/>
</dbReference>
<dbReference type="Pfam" id="PF05834">
    <property type="entry name" value="Lycopene_cycl"/>
    <property type="match status" value="1"/>
</dbReference>
<evidence type="ECO:0000256" key="1">
    <source>
        <dbReference type="SAM" id="MobiDB-lite"/>
    </source>
</evidence>